<name>A0A7K1FE96_9ACTN</name>
<proteinExistence type="predicted"/>
<feature type="domain" description="VOC" evidence="1">
    <location>
        <begin position="8"/>
        <end position="143"/>
    </location>
</feature>
<dbReference type="SUPFAM" id="SSF54593">
    <property type="entry name" value="Glyoxalase/Bleomycin resistance protein/Dihydroxybiphenyl dioxygenase"/>
    <property type="match status" value="1"/>
</dbReference>
<gene>
    <name evidence="2" type="ORF">GIS00_00420</name>
</gene>
<comment type="caution">
    <text evidence="2">The sequence shown here is derived from an EMBL/GenBank/DDBJ whole genome shotgun (WGS) entry which is preliminary data.</text>
</comment>
<dbReference type="InterPro" id="IPR029068">
    <property type="entry name" value="Glyas_Bleomycin-R_OHBP_Dase"/>
</dbReference>
<dbReference type="Pfam" id="PF13669">
    <property type="entry name" value="Glyoxalase_4"/>
    <property type="match status" value="1"/>
</dbReference>
<protein>
    <recommendedName>
        <fullName evidence="1">VOC domain-containing protein</fullName>
    </recommendedName>
</protein>
<accession>A0A7K1FE96</accession>
<evidence type="ECO:0000313" key="2">
    <source>
        <dbReference type="EMBL" id="MTD12406.1"/>
    </source>
</evidence>
<dbReference type="Proteomes" id="UP000460221">
    <property type="component" value="Unassembled WGS sequence"/>
</dbReference>
<dbReference type="Gene3D" id="3.10.180.10">
    <property type="entry name" value="2,3-Dihydroxybiphenyl 1,2-Dioxygenase, domain 1"/>
    <property type="match status" value="1"/>
</dbReference>
<dbReference type="InterPro" id="IPR037523">
    <property type="entry name" value="VOC_core"/>
</dbReference>
<evidence type="ECO:0000259" key="1">
    <source>
        <dbReference type="PROSITE" id="PS51819"/>
    </source>
</evidence>
<sequence length="177" mass="19515">MSVPPFLKLYHTGIIVDSLDDAMESWGRTLGLDWAPPLSSTVPLLCPDGVVGREVRFTYSLQGPHHIELLEQIDPSPYLNVTGGRHVHHLGYFTDDLPGAAAHLSEQGFRMELSGVADDGGVARASFHYSELSPGMWIELVSHEIAAEIGDWIRIAAEERGIEYVSPFDLPARQEQP</sequence>
<reference evidence="2 3" key="1">
    <citation type="submission" date="2019-11" db="EMBL/GenBank/DDBJ databases">
        <authorList>
            <person name="Jiang L.-Q."/>
        </authorList>
    </citation>
    <scope>NUCLEOTIDE SEQUENCE [LARGE SCALE GENOMIC DNA]</scope>
    <source>
        <strain evidence="2 3">YIM 132087</strain>
    </source>
</reference>
<dbReference type="EMBL" id="WLYK01000001">
    <property type="protein sequence ID" value="MTD12406.1"/>
    <property type="molecule type" value="Genomic_DNA"/>
</dbReference>
<organism evidence="2 3">
    <name type="scientific">Nakamurella alba</name>
    <dbReference type="NCBI Taxonomy" id="2665158"/>
    <lineage>
        <taxon>Bacteria</taxon>
        <taxon>Bacillati</taxon>
        <taxon>Actinomycetota</taxon>
        <taxon>Actinomycetes</taxon>
        <taxon>Nakamurellales</taxon>
        <taxon>Nakamurellaceae</taxon>
        <taxon>Nakamurella</taxon>
    </lineage>
</organism>
<dbReference type="RefSeq" id="WP_154766480.1">
    <property type="nucleotide sequence ID" value="NZ_WLYK01000001.1"/>
</dbReference>
<keyword evidence="3" id="KW-1185">Reference proteome</keyword>
<dbReference type="AlphaFoldDB" id="A0A7K1FE96"/>
<evidence type="ECO:0000313" key="3">
    <source>
        <dbReference type="Proteomes" id="UP000460221"/>
    </source>
</evidence>
<dbReference type="PROSITE" id="PS51819">
    <property type="entry name" value="VOC"/>
    <property type="match status" value="1"/>
</dbReference>